<dbReference type="EMBL" id="JABXYJ010000004">
    <property type="protein sequence ID" value="NVO77775.1"/>
    <property type="molecule type" value="Genomic_DNA"/>
</dbReference>
<organism evidence="1 2">
    <name type="scientific">Undibacterium oligocarboniphilum</name>
    <dbReference type="NCBI Taxonomy" id="666702"/>
    <lineage>
        <taxon>Bacteria</taxon>
        <taxon>Pseudomonadati</taxon>
        <taxon>Pseudomonadota</taxon>
        <taxon>Betaproteobacteria</taxon>
        <taxon>Burkholderiales</taxon>
        <taxon>Oxalobacteraceae</taxon>
        <taxon>Undibacterium</taxon>
    </lineage>
</organism>
<name>A0A850QJT0_9BURK</name>
<evidence type="ECO:0000313" key="1">
    <source>
        <dbReference type="EMBL" id="NVO77775.1"/>
    </source>
</evidence>
<evidence type="ECO:0000313" key="2">
    <source>
        <dbReference type="Proteomes" id="UP000588051"/>
    </source>
</evidence>
<reference evidence="1 2" key="1">
    <citation type="submission" date="2020-06" db="EMBL/GenBank/DDBJ databases">
        <authorList>
            <person name="Qiu C."/>
            <person name="Liu Z."/>
        </authorList>
    </citation>
    <scope>NUCLEOTIDE SEQUENCE [LARGE SCALE GENOMIC DNA]</scope>
    <source>
        <strain evidence="1 2">EM 1</strain>
    </source>
</reference>
<dbReference type="Proteomes" id="UP000588051">
    <property type="component" value="Unassembled WGS sequence"/>
</dbReference>
<sequence>MTRRAAPSASLPAAPEPVQAKTLKRKQFSSTGDVHILGDVTITTQLIVGGDLLIDGDLIAEEVFCLGKLTVTGDIQVQSLYIGQTLDAGGNIDVEFLVKTGCSAEWMARVLELDQRKLKTEDNFIDLLVHPAILARHAQSELPGGSGDIQGLGYLSCADLDCQGNLQLDDDLDAAEVQFVGGHLAASSIYVSGDCNCQGEVFSETDIVTGGSLFAGEIVCQGNIAAGSIGSQGDISGWGSIRAKGEISSLFGEIHAGRWIASGATLYAAKYIKAGESVIGEKGISCGKDYGIFAGSNLPRSAWAKQGMISADSKPRLILSGEFVEGKKLRHIDALEKKRDQELDWEMARRVKREMLAE</sequence>
<proteinExistence type="predicted"/>
<accession>A0A850QJT0</accession>
<dbReference type="RefSeq" id="WP_176803044.1">
    <property type="nucleotide sequence ID" value="NZ_JABXYJ010000004.1"/>
</dbReference>
<comment type="caution">
    <text evidence="1">The sequence shown here is derived from an EMBL/GenBank/DDBJ whole genome shotgun (WGS) entry which is preliminary data.</text>
</comment>
<keyword evidence="2" id="KW-1185">Reference proteome</keyword>
<protein>
    <submittedName>
        <fullName evidence="1">Uncharacterized protein</fullName>
    </submittedName>
</protein>
<dbReference type="AlphaFoldDB" id="A0A850QJT0"/>
<gene>
    <name evidence="1" type="ORF">HV832_08010</name>
</gene>